<organism evidence="4 5">
    <name type="scientific">Gigaspora margarita</name>
    <dbReference type="NCBI Taxonomy" id="4874"/>
    <lineage>
        <taxon>Eukaryota</taxon>
        <taxon>Fungi</taxon>
        <taxon>Fungi incertae sedis</taxon>
        <taxon>Mucoromycota</taxon>
        <taxon>Glomeromycotina</taxon>
        <taxon>Glomeromycetes</taxon>
        <taxon>Diversisporales</taxon>
        <taxon>Gigasporaceae</taxon>
        <taxon>Gigaspora</taxon>
    </lineage>
</organism>
<dbReference type="InterPro" id="IPR013823">
    <property type="entry name" value="Ribosomal_bL12_C"/>
</dbReference>
<keyword evidence="2" id="KW-0687">Ribonucleoprotein</keyword>
<reference evidence="4 5" key="1">
    <citation type="submission" date="2021-06" db="EMBL/GenBank/DDBJ databases">
        <authorList>
            <person name="Kallberg Y."/>
            <person name="Tangrot J."/>
            <person name="Rosling A."/>
        </authorList>
    </citation>
    <scope>NUCLEOTIDE SEQUENCE [LARGE SCALE GENOMIC DNA]</scope>
    <source>
        <strain evidence="4 5">120-4 pot B 10/14</strain>
    </source>
</reference>
<dbReference type="SUPFAM" id="SSF54736">
    <property type="entry name" value="ClpS-like"/>
    <property type="match status" value="1"/>
</dbReference>
<dbReference type="PANTHER" id="PTHR45987:SF4">
    <property type="entry name" value="LARGE RIBOSOMAL SUBUNIT PROTEIN BL12M"/>
    <property type="match status" value="1"/>
</dbReference>
<sequence length="154" mass="16641">MDPILNYTAPAEKVKLPPPGNKEVTNARIASIVDQISSLTLIETAELTRLNIQDVALPAVSNVANVAVPASEAAAPEEKAPEKTAFTVKLEKYNADAKTKIIREMKNILPGTNLVEAKKFVESVPKVIKENVNKEEAEKIKKTLEGLGATVILE</sequence>
<dbReference type="CDD" id="cd00387">
    <property type="entry name" value="Ribosomal_L7_L12"/>
    <property type="match status" value="1"/>
</dbReference>
<dbReference type="InterPro" id="IPR036235">
    <property type="entry name" value="Ribosomal_bL12_oligo_N_sf"/>
</dbReference>
<accession>A0ABN7UUU0</accession>
<gene>
    <name evidence="4" type="ORF">GMARGA_LOCUS10931</name>
</gene>
<evidence type="ECO:0000259" key="3">
    <source>
        <dbReference type="Pfam" id="PF00542"/>
    </source>
</evidence>
<evidence type="ECO:0000256" key="2">
    <source>
        <dbReference type="ARBA" id="ARBA00023274"/>
    </source>
</evidence>
<keyword evidence="5" id="KW-1185">Reference proteome</keyword>
<comment type="caution">
    <text evidence="4">The sequence shown here is derived from an EMBL/GenBank/DDBJ whole genome shotgun (WGS) entry which is preliminary data.</text>
</comment>
<dbReference type="EMBL" id="CAJVQB010006250">
    <property type="protein sequence ID" value="CAG8680509.1"/>
    <property type="molecule type" value="Genomic_DNA"/>
</dbReference>
<dbReference type="InterPro" id="IPR000206">
    <property type="entry name" value="Ribosomal_bL12"/>
</dbReference>
<evidence type="ECO:0000313" key="4">
    <source>
        <dbReference type="EMBL" id="CAG8680509.1"/>
    </source>
</evidence>
<protein>
    <submittedName>
        <fullName evidence="4">23032_t:CDS:1</fullName>
    </submittedName>
</protein>
<proteinExistence type="inferred from homology"/>
<feature type="domain" description="Large ribosomal subunit protein bL12 C-terminal" evidence="3">
    <location>
        <begin position="86"/>
        <end position="153"/>
    </location>
</feature>
<dbReference type="Proteomes" id="UP000789901">
    <property type="component" value="Unassembled WGS sequence"/>
</dbReference>
<keyword evidence="1" id="KW-0689">Ribosomal protein</keyword>
<evidence type="ECO:0000256" key="1">
    <source>
        <dbReference type="ARBA" id="ARBA00022980"/>
    </source>
</evidence>
<dbReference type="HAMAP" id="MF_00368">
    <property type="entry name" value="Ribosomal_bL12"/>
    <property type="match status" value="1"/>
</dbReference>
<name>A0ABN7UUU0_GIGMA</name>
<dbReference type="Gene3D" id="3.30.1390.10">
    <property type="match status" value="1"/>
</dbReference>
<dbReference type="Pfam" id="PF00542">
    <property type="entry name" value="Ribosomal_L12"/>
    <property type="match status" value="1"/>
</dbReference>
<dbReference type="SUPFAM" id="SSF48300">
    <property type="entry name" value="Ribosomal protein L7/12, oligomerisation (N-terminal) domain"/>
    <property type="match status" value="1"/>
</dbReference>
<dbReference type="PANTHER" id="PTHR45987">
    <property type="entry name" value="39S RIBOSOMAL PROTEIN L12"/>
    <property type="match status" value="1"/>
</dbReference>
<evidence type="ECO:0000313" key="5">
    <source>
        <dbReference type="Proteomes" id="UP000789901"/>
    </source>
</evidence>
<dbReference type="InterPro" id="IPR014719">
    <property type="entry name" value="Ribosomal_bL12_C/ClpS-like"/>
</dbReference>